<name>A0ABV3DPD3_9ACTN</name>
<dbReference type="EMBL" id="JBEZFP010000094">
    <property type="protein sequence ID" value="MEU8137613.1"/>
    <property type="molecule type" value="Genomic_DNA"/>
</dbReference>
<keyword evidence="2" id="KW-0472">Membrane</keyword>
<protein>
    <submittedName>
        <fullName evidence="3">Uncharacterized protein</fullName>
    </submittedName>
</protein>
<feature type="compositionally biased region" description="Pro residues" evidence="1">
    <location>
        <begin position="259"/>
        <end position="290"/>
    </location>
</feature>
<accession>A0ABV3DPD3</accession>
<organism evidence="3 4">
    <name type="scientific">Streptodolium elevatio</name>
    <dbReference type="NCBI Taxonomy" id="3157996"/>
    <lineage>
        <taxon>Bacteria</taxon>
        <taxon>Bacillati</taxon>
        <taxon>Actinomycetota</taxon>
        <taxon>Actinomycetes</taxon>
        <taxon>Kitasatosporales</taxon>
        <taxon>Streptomycetaceae</taxon>
        <taxon>Streptodolium</taxon>
    </lineage>
</organism>
<evidence type="ECO:0000256" key="2">
    <source>
        <dbReference type="SAM" id="Phobius"/>
    </source>
</evidence>
<keyword evidence="2" id="KW-1133">Transmembrane helix</keyword>
<gene>
    <name evidence="3" type="ORF">AB0C36_29380</name>
</gene>
<dbReference type="Proteomes" id="UP001551482">
    <property type="component" value="Unassembled WGS sequence"/>
</dbReference>
<evidence type="ECO:0000313" key="4">
    <source>
        <dbReference type="Proteomes" id="UP001551482"/>
    </source>
</evidence>
<reference evidence="3 4" key="1">
    <citation type="submission" date="2024-06" db="EMBL/GenBank/DDBJ databases">
        <title>The Natural Products Discovery Center: Release of the First 8490 Sequenced Strains for Exploring Actinobacteria Biosynthetic Diversity.</title>
        <authorList>
            <person name="Kalkreuter E."/>
            <person name="Kautsar S.A."/>
            <person name="Yang D."/>
            <person name="Bader C.D."/>
            <person name="Teijaro C.N."/>
            <person name="Fluegel L."/>
            <person name="Davis C.M."/>
            <person name="Simpson J.R."/>
            <person name="Lauterbach L."/>
            <person name="Steele A.D."/>
            <person name="Gui C."/>
            <person name="Meng S."/>
            <person name="Li G."/>
            <person name="Viehrig K."/>
            <person name="Ye F."/>
            <person name="Su P."/>
            <person name="Kiefer A.F."/>
            <person name="Nichols A."/>
            <person name="Cepeda A.J."/>
            <person name="Yan W."/>
            <person name="Fan B."/>
            <person name="Jiang Y."/>
            <person name="Adhikari A."/>
            <person name="Zheng C.-J."/>
            <person name="Schuster L."/>
            <person name="Cowan T.M."/>
            <person name="Smanski M.J."/>
            <person name="Chevrette M.G."/>
            <person name="De Carvalho L.P.S."/>
            <person name="Shen B."/>
        </authorList>
    </citation>
    <scope>NUCLEOTIDE SEQUENCE [LARGE SCALE GENOMIC DNA]</scope>
    <source>
        <strain evidence="3 4">NPDC048946</strain>
    </source>
</reference>
<feature type="region of interest" description="Disordered" evidence="1">
    <location>
        <begin position="229"/>
        <end position="327"/>
    </location>
</feature>
<comment type="caution">
    <text evidence="3">The sequence shown here is derived from an EMBL/GenBank/DDBJ whole genome shotgun (WGS) entry which is preliminary data.</text>
</comment>
<keyword evidence="2" id="KW-0812">Transmembrane</keyword>
<proteinExistence type="predicted"/>
<dbReference type="RefSeq" id="WP_358359768.1">
    <property type="nucleotide sequence ID" value="NZ_JBEZFP010000094.1"/>
</dbReference>
<evidence type="ECO:0000256" key="1">
    <source>
        <dbReference type="SAM" id="MobiDB-lite"/>
    </source>
</evidence>
<feature type="transmembrane region" description="Helical" evidence="2">
    <location>
        <begin position="51"/>
        <end position="71"/>
    </location>
</feature>
<keyword evidence="4" id="KW-1185">Reference proteome</keyword>
<evidence type="ECO:0000313" key="3">
    <source>
        <dbReference type="EMBL" id="MEU8137613.1"/>
    </source>
</evidence>
<sequence>MTRTDEELLRAAMRQVGADSAPSGPGEGAIPAPVAQVLRQGRAARGRRRRLAVVATAAVLVGGIAAGSAVFDGVGGRAAPAPVAPPSVATPAPVLAPPRVVPAWERFDVGYGYTFRMGEDRAVIMRGGCGMVVDLSKPRTDNRIYAQERYDGRLLLVGGMYIGPEPLAGVRVELDGRVLDAQAVTLPGTPGWSYFYVPPVELPGGYAYAENIHITAYGPDGRVVIEQRRNTRQPAPRPGETVRAPDADELHNPLVGNGMPPPNPPPTAGAPGSAPPAPTLTAPAPPPPSGPALTAPDPVPTTGAGLPGQTPTSPSSTTRDDGCGGFVVESSEGVLPFVPTLLPASPPAAP</sequence>